<evidence type="ECO:0000313" key="3">
    <source>
        <dbReference type="Proteomes" id="UP000837857"/>
    </source>
</evidence>
<evidence type="ECO:0000313" key="2">
    <source>
        <dbReference type="EMBL" id="CAH2061930.1"/>
    </source>
</evidence>
<dbReference type="InterPro" id="IPR018849">
    <property type="entry name" value="Urb2/Npa2_C"/>
</dbReference>
<name>A0ABN8IPD3_9NEOP</name>
<feature type="non-terminal residue" evidence="2">
    <location>
        <position position="1099"/>
    </location>
</feature>
<reference evidence="2" key="1">
    <citation type="submission" date="2022-03" db="EMBL/GenBank/DDBJ databases">
        <authorList>
            <person name="Martin H S."/>
        </authorList>
    </citation>
    <scope>NUCLEOTIDE SEQUENCE</scope>
</reference>
<gene>
    <name evidence="2" type="ORF">IPOD504_LOCUS11569</name>
</gene>
<dbReference type="EMBL" id="OW152840">
    <property type="protein sequence ID" value="CAH2061930.1"/>
    <property type="molecule type" value="Genomic_DNA"/>
</dbReference>
<feature type="domain" description="Nucleolar 27S pre-rRNA processing Urb2/Npa2 C-terminal" evidence="1">
    <location>
        <begin position="944"/>
        <end position="1097"/>
    </location>
</feature>
<accession>A0ABN8IPD3</accession>
<proteinExistence type="predicted"/>
<sequence>MSLNPLNELKRRLEDDSTPLPKRLCLAKNVIYSAHFPAAPKERIVADWLENIIDTNGFTNKEIKDVIGWLQFSDDLTNDLKCRLIKVVSQYLRNDILPEECVETYGKWTSELMFRQNKGLLTSLQKDLEENCLMMLEEGFVSPSIITLTEIMSAILSSFFRFCKMADHTVPQPVAEEFWSSFEKFEHECLKKFGECVLKLNYNPPLVLSFLKLCLSYSQLKLLNLKYGNTRQKETEITGTNEVLDISAILPCLNCDQWTSLAQMIREDESVIIWDNLLLIKTMTIELFNANDPENCHSHIVTEIKTHLIKQLSACPDVISNNSYYTRGLFANLDANQVKYLSKALVKLYVKGERYNLFKDVAITRNGALSNALLIETSKAMLKFFDNSNTLTKAMSKVEFDIVKFLETVNVKDYFNSLTMNADDELEIIKYLDIMRDLQIYNLEERCQLAAIFALLSTKKCCQSKKIRRNVDRILQAIFELGPKCPDLYKIFPVDFIFAFEDGTILDLLTLSLKSTNGSLIIKCLLESAVKKVKSDSEIVESLVGILLSRESLNRITSVEHFGDVVFQLQCTILPIIAKEKKAITTSAFRSILANLQEKLHQAMLDAFIRVDFTKNCGSDNDSIAATLNAIGAYSLTLLKYCELTDAEEIKKLDCLWSGLEFFVRSAIKAVEDPGTKQHHVDTSIQLLNIVLRHSKKLETHDLYRDKEALHRQIWRCTKARALVVFGGKSRRPNDGLLEAMAVTLKHLAEVASLDCFSTQFVGDVISLAALKKPSVILKSETVTDSQLTSHRTARYLLQQCLRANIVGPKCAALSKQMYRACKALKLWIRRHYGGERNNKMAAGGPLENKMAADSAPENKMAAHPDLNVESGRVQSIVKVQDAVCEILSVDLDMVSEVVLAAKKMPLDYRFLDAIFELQHVVQYILGRGTIDARCEIGWRAFFSLHEGCMHVLNNLLLSREELLEDRWPCYMQCYKALILCLCERAASLEKTDMSSEHKMAETAHSIEKLTQSICKRKAHVSRIAAYAVADICAWLERTAPPKSVRQHLENSVALLIQTSDSTYAMAFLKRALAGSIGQMTLANMYSMYKRYHKYVGNA</sequence>
<dbReference type="Proteomes" id="UP000837857">
    <property type="component" value="Chromosome 28"/>
</dbReference>
<dbReference type="Pfam" id="PF10441">
    <property type="entry name" value="Urb2"/>
    <property type="match status" value="1"/>
</dbReference>
<organism evidence="2 3">
    <name type="scientific">Iphiclides podalirius</name>
    <name type="common">scarce swallowtail</name>
    <dbReference type="NCBI Taxonomy" id="110791"/>
    <lineage>
        <taxon>Eukaryota</taxon>
        <taxon>Metazoa</taxon>
        <taxon>Ecdysozoa</taxon>
        <taxon>Arthropoda</taxon>
        <taxon>Hexapoda</taxon>
        <taxon>Insecta</taxon>
        <taxon>Pterygota</taxon>
        <taxon>Neoptera</taxon>
        <taxon>Endopterygota</taxon>
        <taxon>Lepidoptera</taxon>
        <taxon>Glossata</taxon>
        <taxon>Ditrysia</taxon>
        <taxon>Papilionoidea</taxon>
        <taxon>Papilionidae</taxon>
        <taxon>Papilioninae</taxon>
        <taxon>Iphiclides</taxon>
    </lineage>
</organism>
<evidence type="ECO:0000259" key="1">
    <source>
        <dbReference type="Pfam" id="PF10441"/>
    </source>
</evidence>
<keyword evidence="3" id="KW-1185">Reference proteome</keyword>
<protein>
    <recommendedName>
        <fullName evidence="1">Nucleolar 27S pre-rRNA processing Urb2/Npa2 C-terminal domain-containing protein</fullName>
    </recommendedName>
</protein>